<gene>
    <name evidence="19" type="ORF">HMPREF3187_00143</name>
</gene>
<evidence type="ECO:0000256" key="8">
    <source>
        <dbReference type="ARBA" id="ARBA00023002"/>
    </source>
</evidence>
<protein>
    <recommendedName>
        <fullName evidence="4 16">Dihydrolipoyl dehydrogenase</fullName>
        <ecNumber evidence="3 16">1.8.1.4</ecNumber>
    </recommendedName>
</protein>
<keyword evidence="7 14" id="KW-0274">FAD</keyword>
<evidence type="ECO:0000256" key="5">
    <source>
        <dbReference type="ARBA" id="ARBA00022490"/>
    </source>
</evidence>
<reference evidence="19 20" key="1">
    <citation type="submission" date="2016-01" db="EMBL/GenBank/DDBJ databases">
        <authorList>
            <person name="Oliw E.H."/>
        </authorList>
    </citation>
    <scope>NUCLEOTIDE SEQUENCE [LARGE SCALE GENOMIC DNA]</scope>
    <source>
        <strain evidence="19 20">KA00635</strain>
    </source>
</reference>
<dbReference type="Pfam" id="PF02852">
    <property type="entry name" value="Pyr_redox_dim"/>
    <property type="match status" value="1"/>
</dbReference>
<evidence type="ECO:0000256" key="9">
    <source>
        <dbReference type="ARBA" id="ARBA00023027"/>
    </source>
</evidence>
<dbReference type="InterPro" id="IPR004099">
    <property type="entry name" value="Pyr_nucl-diS_OxRdtase_dimer"/>
</dbReference>
<dbReference type="InterPro" id="IPR050151">
    <property type="entry name" value="Class-I_Pyr_Nuc-Dis_Oxidored"/>
</dbReference>
<dbReference type="EC" id="1.8.1.4" evidence="3 16"/>
<feature type="binding site" evidence="14">
    <location>
        <begin position="189"/>
        <end position="196"/>
    </location>
    <ligand>
        <name>NAD(+)</name>
        <dbReference type="ChEBI" id="CHEBI:57540"/>
    </ligand>
</feature>
<dbReference type="NCBIfam" id="TIGR01350">
    <property type="entry name" value="lipoamide_DH"/>
    <property type="match status" value="1"/>
</dbReference>
<dbReference type="STRING" id="87541.AWM71_06345"/>
<dbReference type="InterPro" id="IPR023753">
    <property type="entry name" value="FAD/NAD-binding_dom"/>
</dbReference>
<evidence type="ECO:0000259" key="17">
    <source>
        <dbReference type="Pfam" id="PF02852"/>
    </source>
</evidence>
<dbReference type="GO" id="GO:0004148">
    <property type="term" value="F:dihydrolipoyl dehydrogenase (NADH) activity"/>
    <property type="evidence" value="ECO:0007669"/>
    <property type="project" value="UniProtKB-EC"/>
</dbReference>
<dbReference type="InterPro" id="IPR012999">
    <property type="entry name" value="Pyr_OxRdtase_I_AS"/>
</dbReference>
<comment type="cofactor">
    <cofactor evidence="14 16">
        <name>FAD</name>
        <dbReference type="ChEBI" id="CHEBI:57692"/>
    </cofactor>
    <text evidence="14 16">Binds 1 FAD per subunit.</text>
</comment>
<dbReference type="InterPro" id="IPR006258">
    <property type="entry name" value="Lipoamide_DH"/>
</dbReference>
<accession>A0A133Y4E0</accession>
<dbReference type="PIRSF" id="PIRSF000350">
    <property type="entry name" value="Mercury_reductase_MerA"/>
    <property type="match status" value="1"/>
</dbReference>
<evidence type="ECO:0000256" key="1">
    <source>
        <dbReference type="ARBA" id="ARBA00004496"/>
    </source>
</evidence>
<feature type="binding site" evidence="14">
    <location>
        <position position="212"/>
    </location>
    <ligand>
        <name>NAD(+)</name>
        <dbReference type="ChEBI" id="CHEBI:57540"/>
    </ligand>
</feature>
<keyword evidence="8 16" id="KW-0560">Oxidoreductase</keyword>
<evidence type="ECO:0000256" key="7">
    <source>
        <dbReference type="ARBA" id="ARBA00022827"/>
    </source>
</evidence>
<name>A0A133Y4E0_9LACT</name>
<evidence type="ECO:0000313" key="19">
    <source>
        <dbReference type="EMBL" id="KXB38080.1"/>
    </source>
</evidence>
<dbReference type="GO" id="GO:0005737">
    <property type="term" value="C:cytoplasm"/>
    <property type="evidence" value="ECO:0007669"/>
    <property type="project" value="UniProtKB-SubCell"/>
</dbReference>
<dbReference type="AlphaFoldDB" id="A0A133Y4E0"/>
<dbReference type="Gene3D" id="3.50.50.60">
    <property type="entry name" value="FAD/NAD(P)-binding domain"/>
    <property type="match status" value="2"/>
</dbReference>
<evidence type="ECO:0000256" key="15">
    <source>
        <dbReference type="PIRSR" id="PIRSR000350-4"/>
    </source>
</evidence>
<dbReference type="PANTHER" id="PTHR22912">
    <property type="entry name" value="DISULFIDE OXIDOREDUCTASE"/>
    <property type="match status" value="1"/>
</dbReference>
<dbReference type="PANTHER" id="PTHR22912:SF217">
    <property type="entry name" value="DIHYDROLIPOYL DEHYDROGENASE"/>
    <property type="match status" value="1"/>
</dbReference>
<evidence type="ECO:0000256" key="13">
    <source>
        <dbReference type="PIRSR" id="PIRSR000350-2"/>
    </source>
</evidence>
<keyword evidence="14" id="KW-0547">Nucleotide-binding</keyword>
<dbReference type="Gene3D" id="3.30.390.30">
    <property type="match status" value="1"/>
</dbReference>
<evidence type="ECO:0000256" key="3">
    <source>
        <dbReference type="ARBA" id="ARBA00012608"/>
    </source>
</evidence>
<dbReference type="InterPro" id="IPR016156">
    <property type="entry name" value="FAD/NAD-linked_Rdtase_dimer_sf"/>
</dbReference>
<dbReference type="InterPro" id="IPR036188">
    <property type="entry name" value="FAD/NAD-bd_sf"/>
</dbReference>
<proteinExistence type="inferred from homology"/>
<dbReference type="SUPFAM" id="SSF51905">
    <property type="entry name" value="FAD/NAD(P)-binding domain"/>
    <property type="match status" value="1"/>
</dbReference>
<feature type="active site" description="Proton acceptor" evidence="13">
    <location>
        <position position="449"/>
    </location>
</feature>
<evidence type="ECO:0000259" key="18">
    <source>
        <dbReference type="Pfam" id="PF07992"/>
    </source>
</evidence>
<evidence type="ECO:0000256" key="14">
    <source>
        <dbReference type="PIRSR" id="PIRSR000350-3"/>
    </source>
</evidence>
<evidence type="ECO:0000256" key="6">
    <source>
        <dbReference type="ARBA" id="ARBA00022630"/>
    </source>
</evidence>
<sequence>MITTDLVVLGGGPAGYVAAIQAAKLGKEVILVEEDLMGGTCLNRGCIPTKALLQSASVKHDIDHADEFGFSLKSDYEINFATIQARKEKIVSNLRNGVSALMKKNKIKVLHGKGAVMGPSIFSPVSGTVTVTYEDPSKEETVIVPKNLIIATGSRVKSLPNLKIDEENIFSSTGMLEISELPKTVAVIGGGVIGVEFASFLNRMGSKVTVIEYADRLVINESPSISQELKRAFEGDGICVKTSAKVQKAEVVNGGVAVSIEGEAKPEIFDKVLVAVGREPNIDNIGLINTSIKFDKKGIQVNKHYQTAESHIYAIGDAIPTLQLAHVGMAEGKIAVEHLVNNCQDTLDYVSMPRCTYTSPEIASVGYTQADIPEGMKVKVGKFPFTSNGKGMIAGAKGGFVEVLRNEENDDLLGISIIGPHATEMISEGSLARYVNASAHELGEVVHPHPTLSEAIQEAALDSYKMAIHK</sequence>
<dbReference type="Proteomes" id="UP000070422">
    <property type="component" value="Unassembled WGS sequence"/>
</dbReference>
<feature type="binding site" evidence="14">
    <location>
        <position position="277"/>
    </location>
    <ligand>
        <name>NAD(+)</name>
        <dbReference type="ChEBI" id="CHEBI:57540"/>
    </ligand>
</feature>
<dbReference type="OrthoDB" id="9800167at2"/>
<evidence type="ECO:0000256" key="16">
    <source>
        <dbReference type="RuleBase" id="RU003692"/>
    </source>
</evidence>
<keyword evidence="11 16" id="KW-0676">Redox-active center</keyword>
<feature type="binding site" evidence="14">
    <location>
        <position position="50"/>
    </location>
    <ligand>
        <name>FAD</name>
        <dbReference type="ChEBI" id="CHEBI:57692"/>
    </ligand>
</feature>
<keyword evidence="6 16" id="KW-0285">Flavoprotein</keyword>
<feature type="disulfide bond" description="Redox-active" evidence="15">
    <location>
        <begin position="41"/>
        <end position="46"/>
    </location>
</feature>
<evidence type="ECO:0000256" key="11">
    <source>
        <dbReference type="ARBA" id="ARBA00023284"/>
    </source>
</evidence>
<feature type="binding site" evidence="14">
    <location>
        <position position="114"/>
    </location>
    <ligand>
        <name>FAD</name>
        <dbReference type="ChEBI" id="CHEBI:57692"/>
    </ligand>
</feature>
<keyword evidence="9 14" id="KW-0520">NAD</keyword>
<dbReference type="GO" id="GO:0006103">
    <property type="term" value="P:2-oxoglutarate metabolic process"/>
    <property type="evidence" value="ECO:0007669"/>
    <property type="project" value="TreeGrafter"/>
</dbReference>
<dbReference type="RefSeq" id="WP_060936332.1">
    <property type="nucleotide sequence ID" value="NZ_JASOZP010000009.1"/>
</dbReference>
<dbReference type="PATRIC" id="fig|87541.4.peg.141"/>
<comment type="caution">
    <text evidence="19">The sequence shown here is derived from an EMBL/GenBank/DDBJ whole genome shotgun (WGS) entry which is preliminary data.</text>
</comment>
<evidence type="ECO:0000256" key="10">
    <source>
        <dbReference type="ARBA" id="ARBA00023157"/>
    </source>
</evidence>
<dbReference type="InterPro" id="IPR001100">
    <property type="entry name" value="Pyr_nuc-diS_OxRdtase"/>
</dbReference>
<feature type="binding site" evidence="14">
    <location>
        <begin position="152"/>
        <end position="154"/>
    </location>
    <ligand>
        <name>FAD</name>
        <dbReference type="ChEBI" id="CHEBI:57692"/>
    </ligand>
</feature>
<dbReference type="GO" id="GO:0050660">
    <property type="term" value="F:flavin adenine dinucleotide binding"/>
    <property type="evidence" value="ECO:0007669"/>
    <property type="project" value="InterPro"/>
</dbReference>
<dbReference type="PRINTS" id="PR00411">
    <property type="entry name" value="PNDRDTASEI"/>
</dbReference>
<feature type="binding site" evidence="14">
    <location>
        <position position="317"/>
    </location>
    <ligand>
        <name>FAD</name>
        <dbReference type="ChEBI" id="CHEBI:57692"/>
    </ligand>
</feature>
<keyword evidence="5" id="KW-0963">Cytoplasm</keyword>
<feature type="domain" description="Pyridine nucleotide-disulphide oxidoreductase dimerisation" evidence="17">
    <location>
        <begin position="352"/>
        <end position="460"/>
    </location>
</feature>
<evidence type="ECO:0000256" key="4">
    <source>
        <dbReference type="ARBA" id="ARBA00016961"/>
    </source>
</evidence>
<keyword evidence="10" id="KW-1015">Disulfide bond</keyword>
<comment type="similarity">
    <text evidence="2 16">Belongs to the class-I pyridine nucleotide-disulfide oxidoreductase family.</text>
</comment>
<feature type="domain" description="FAD/NAD(P)-binding" evidence="18">
    <location>
        <begin position="5"/>
        <end position="332"/>
    </location>
</feature>
<comment type="catalytic activity">
    <reaction evidence="12 16">
        <text>N(6)-[(R)-dihydrolipoyl]-L-lysyl-[protein] + NAD(+) = N(6)-[(R)-lipoyl]-L-lysyl-[protein] + NADH + H(+)</text>
        <dbReference type="Rhea" id="RHEA:15045"/>
        <dbReference type="Rhea" id="RHEA-COMP:10474"/>
        <dbReference type="Rhea" id="RHEA-COMP:10475"/>
        <dbReference type="ChEBI" id="CHEBI:15378"/>
        <dbReference type="ChEBI" id="CHEBI:57540"/>
        <dbReference type="ChEBI" id="CHEBI:57945"/>
        <dbReference type="ChEBI" id="CHEBI:83099"/>
        <dbReference type="ChEBI" id="CHEBI:83100"/>
        <dbReference type="EC" id="1.8.1.4"/>
    </reaction>
</comment>
<comment type="subcellular location">
    <subcellularLocation>
        <location evidence="1">Cytoplasm</location>
    </subcellularLocation>
</comment>
<evidence type="ECO:0000313" key="20">
    <source>
        <dbReference type="Proteomes" id="UP000070422"/>
    </source>
</evidence>
<evidence type="ECO:0000256" key="12">
    <source>
        <dbReference type="ARBA" id="ARBA00049187"/>
    </source>
</evidence>
<dbReference type="FunFam" id="3.30.390.30:FF:000001">
    <property type="entry name" value="Dihydrolipoyl dehydrogenase"/>
    <property type="match status" value="1"/>
</dbReference>
<dbReference type="SUPFAM" id="SSF55424">
    <property type="entry name" value="FAD/NAD-linked reductases, dimerisation (C-terminal) domain"/>
    <property type="match status" value="1"/>
</dbReference>
<dbReference type="PROSITE" id="PS00076">
    <property type="entry name" value="PYRIDINE_REDOX_1"/>
    <property type="match status" value="1"/>
</dbReference>
<evidence type="ECO:0000256" key="2">
    <source>
        <dbReference type="ARBA" id="ARBA00007532"/>
    </source>
</evidence>
<dbReference type="PRINTS" id="PR00368">
    <property type="entry name" value="FADPNR"/>
</dbReference>
<dbReference type="EMBL" id="LSCQ01000012">
    <property type="protein sequence ID" value="KXB38080.1"/>
    <property type="molecule type" value="Genomic_DNA"/>
</dbReference>
<comment type="miscellaneous">
    <text evidence="16">The active site is a redox-active disulfide bond.</text>
</comment>
<organism evidence="19 20">
    <name type="scientific">Aerococcus christensenii</name>
    <dbReference type="NCBI Taxonomy" id="87541"/>
    <lineage>
        <taxon>Bacteria</taxon>
        <taxon>Bacillati</taxon>
        <taxon>Bacillota</taxon>
        <taxon>Bacilli</taxon>
        <taxon>Lactobacillales</taxon>
        <taxon>Aerococcaceae</taxon>
        <taxon>Aerococcus</taxon>
    </lineage>
</organism>
<dbReference type="Pfam" id="PF07992">
    <property type="entry name" value="Pyr_redox_2"/>
    <property type="match status" value="1"/>
</dbReference>